<dbReference type="InterPro" id="IPR001466">
    <property type="entry name" value="Beta-lactam-related"/>
</dbReference>
<dbReference type="RefSeq" id="WP_066213493.1">
    <property type="nucleotide sequence ID" value="NZ_FNSN01000003.1"/>
</dbReference>
<reference evidence="2 3" key="1">
    <citation type="submission" date="2016-10" db="EMBL/GenBank/DDBJ databases">
        <authorList>
            <person name="de Groot N.N."/>
        </authorList>
    </citation>
    <scope>NUCLEOTIDE SEQUENCE [LARGE SCALE GENOMIC DNA]</scope>
    <source>
        <strain evidence="2 3">DSM 10495</strain>
    </source>
</reference>
<dbReference type="Gene3D" id="3.40.710.10">
    <property type="entry name" value="DD-peptidase/beta-lactamase superfamily"/>
    <property type="match status" value="1"/>
</dbReference>
<feature type="domain" description="Beta-lactamase-related" evidence="1">
    <location>
        <begin position="35"/>
        <end position="375"/>
    </location>
</feature>
<keyword evidence="3" id="KW-1185">Reference proteome</keyword>
<proteinExistence type="predicted"/>
<protein>
    <submittedName>
        <fullName evidence="2">CubicO group peptidase, beta-lactamase class C family</fullName>
    </submittedName>
</protein>
<dbReference type="InterPro" id="IPR052907">
    <property type="entry name" value="Beta-lactamase/esterase"/>
</dbReference>
<accession>A0A1H4JYR2</accession>
<name>A0A1H4JYR2_9MICC</name>
<dbReference type="AlphaFoldDB" id="A0A1H4JYR2"/>
<evidence type="ECO:0000313" key="2">
    <source>
        <dbReference type="EMBL" id="SEB51277.1"/>
    </source>
</evidence>
<evidence type="ECO:0000313" key="3">
    <source>
        <dbReference type="Proteomes" id="UP000182652"/>
    </source>
</evidence>
<dbReference type="InterPro" id="IPR012338">
    <property type="entry name" value="Beta-lactam/transpept-like"/>
</dbReference>
<dbReference type="EMBL" id="FNSN01000003">
    <property type="protein sequence ID" value="SEB51277.1"/>
    <property type="molecule type" value="Genomic_DNA"/>
</dbReference>
<dbReference type="Pfam" id="PF00144">
    <property type="entry name" value="Beta-lactamase"/>
    <property type="match status" value="1"/>
</dbReference>
<dbReference type="PANTHER" id="PTHR43319:SF3">
    <property type="entry name" value="BETA-LACTAMASE-RELATED DOMAIN-CONTAINING PROTEIN"/>
    <property type="match status" value="1"/>
</dbReference>
<dbReference type="PANTHER" id="PTHR43319">
    <property type="entry name" value="BETA-LACTAMASE-RELATED"/>
    <property type="match status" value="1"/>
</dbReference>
<organism evidence="2 3">
    <name type="scientific">Arthrobacter woluwensis</name>
    <dbReference type="NCBI Taxonomy" id="156980"/>
    <lineage>
        <taxon>Bacteria</taxon>
        <taxon>Bacillati</taxon>
        <taxon>Actinomycetota</taxon>
        <taxon>Actinomycetes</taxon>
        <taxon>Micrococcales</taxon>
        <taxon>Micrococcaceae</taxon>
        <taxon>Arthrobacter</taxon>
    </lineage>
</organism>
<dbReference type="STRING" id="156980.SAMN04489745_0450"/>
<dbReference type="Proteomes" id="UP000182652">
    <property type="component" value="Unassembled WGS sequence"/>
</dbReference>
<sequence>MSTASTPAVHGTTAPGFERTRQAFVEGFDGRPDMGAALSVYRGGEKVVDLWGGVKDARTAEPWQEGTAAVIFSVTKGLASVLVARLVEQGLIDYDVPLAQYWPEFGARGKDRLTVRETLGHRGGLAAVRVPLTREQVLDWDFMTALLADQEPLWKPGAGYAYHSITHGWLSGELIRRVTGKTPGEHFAEVFGPVHPEGWLGLPAAEEHRVAHIGPSDGYLRGVQDRLSLPNPYAAHGPELGGALPATLVGEDTGANDPLFHRHEFPAAGGITTARALAAFWSATVHDDDERLLGDAALADALTVVSEGPLELDIPGPGEDRFAAGFQLPGVDQDLLTPAGFGHYGAGGQLGFAEPEHGIGFGYLSNWMEPDAGRATAVVRALREDLAEL</sequence>
<gene>
    <name evidence="2" type="ORF">SAMN04489745_0450</name>
</gene>
<evidence type="ECO:0000259" key="1">
    <source>
        <dbReference type="Pfam" id="PF00144"/>
    </source>
</evidence>
<dbReference type="SUPFAM" id="SSF56601">
    <property type="entry name" value="beta-lactamase/transpeptidase-like"/>
    <property type="match status" value="1"/>
</dbReference>